<gene>
    <name evidence="2" type="ORF">EVAR_4263_1</name>
</gene>
<evidence type="ECO:0000313" key="3">
    <source>
        <dbReference type="Proteomes" id="UP000299102"/>
    </source>
</evidence>
<keyword evidence="3" id="KW-1185">Reference proteome</keyword>
<proteinExistence type="predicted"/>
<dbReference type="EMBL" id="BGZK01001638">
    <property type="protein sequence ID" value="GBP83769.1"/>
    <property type="molecule type" value="Genomic_DNA"/>
</dbReference>
<protein>
    <submittedName>
        <fullName evidence="2">Uncharacterized protein</fullName>
    </submittedName>
</protein>
<sequence>MLPRRFRKKKTLKKSSITSEAFHANATSLPAFAFIRPGLDLLQGAPTAAENRSGLSAPECVHLSLAISATQRQSRILVGFSSCGPIAPRPTGNVTVPQGTHVAYRSPD</sequence>
<feature type="region of interest" description="Disordered" evidence="1">
    <location>
        <begin position="89"/>
        <end position="108"/>
    </location>
</feature>
<evidence type="ECO:0000313" key="2">
    <source>
        <dbReference type="EMBL" id="GBP83769.1"/>
    </source>
</evidence>
<organism evidence="2 3">
    <name type="scientific">Eumeta variegata</name>
    <name type="common">Bagworm moth</name>
    <name type="synonym">Eumeta japonica</name>
    <dbReference type="NCBI Taxonomy" id="151549"/>
    <lineage>
        <taxon>Eukaryota</taxon>
        <taxon>Metazoa</taxon>
        <taxon>Ecdysozoa</taxon>
        <taxon>Arthropoda</taxon>
        <taxon>Hexapoda</taxon>
        <taxon>Insecta</taxon>
        <taxon>Pterygota</taxon>
        <taxon>Neoptera</taxon>
        <taxon>Endopterygota</taxon>
        <taxon>Lepidoptera</taxon>
        <taxon>Glossata</taxon>
        <taxon>Ditrysia</taxon>
        <taxon>Tineoidea</taxon>
        <taxon>Psychidae</taxon>
        <taxon>Oiketicinae</taxon>
        <taxon>Eumeta</taxon>
    </lineage>
</organism>
<accession>A0A4C1ZA38</accession>
<comment type="caution">
    <text evidence="2">The sequence shown here is derived from an EMBL/GenBank/DDBJ whole genome shotgun (WGS) entry which is preliminary data.</text>
</comment>
<dbReference type="Proteomes" id="UP000299102">
    <property type="component" value="Unassembled WGS sequence"/>
</dbReference>
<dbReference type="AlphaFoldDB" id="A0A4C1ZA38"/>
<name>A0A4C1ZA38_EUMVA</name>
<evidence type="ECO:0000256" key="1">
    <source>
        <dbReference type="SAM" id="MobiDB-lite"/>
    </source>
</evidence>
<reference evidence="2 3" key="1">
    <citation type="journal article" date="2019" name="Commun. Biol.">
        <title>The bagworm genome reveals a unique fibroin gene that provides high tensile strength.</title>
        <authorList>
            <person name="Kono N."/>
            <person name="Nakamura H."/>
            <person name="Ohtoshi R."/>
            <person name="Tomita M."/>
            <person name="Numata K."/>
            <person name="Arakawa K."/>
        </authorList>
    </citation>
    <scope>NUCLEOTIDE SEQUENCE [LARGE SCALE GENOMIC DNA]</scope>
</reference>